<comment type="similarity">
    <text evidence="1">Belongs to the mandelate racemase/muconate lactonizing enzyme family. GlucD subfamily.</text>
</comment>
<evidence type="ECO:0000256" key="3">
    <source>
        <dbReference type="ARBA" id="ARBA00022842"/>
    </source>
</evidence>
<evidence type="ECO:0000256" key="2">
    <source>
        <dbReference type="ARBA" id="ARBA00022723"/>
    </source>
</evidence>
<accession>A0ABV2CSG2</accession>
<sequence length="464" mass="50938">MVPQSSESGTPHVTGMDVIPVAGHDSMLFNLCGAHGPYFTRNIVILRDSAGHTGIGEVPGGEGIRQALERSVSLVVGQPVGRFNHVLECIRRSLGGGQTSRQVTQHEVTSEAEARVLRQPHEINLRLDNVITAVEAALLDLLGQHLGVPVCELLGTGRQRDSVRMLSYLFYIGDRRQTDLAYPAEDAAGPEWYRLRNQAATRCEDIVRLAEASAAHYGFNDFKLKGGVMRGEEEMAAVAAIKQRFPEAGVTLDPNGAWSLNEAIALCRGQGHVLSYAEDPCGPEAGYSGREIMAEFRRATGIRTATNMVATDWRQLGHSLRLEAVDIPLADPHFWTLQGSVRVAQLCSEFGLTWGSHSNNHFDVSLAMFTHAAAAAPGEITAIDTHWIWQEGRERLTREPLRIMDGCVRVPDRPGLGIEPDMERILQAHALYRKVGTGARDDAMAMQFLVPGWKYDPKRPSLGR</sequence>
<evidence type="ECO:0000313" key="7">
    <source>
        <dbReference type="Proteomes" id="UP001548590"/>
    </source>
</evidence>
<dbReference type="SUPFAM" id="SSF51604">
    <property type="entry name" value="Enolase C-terminal domain-like"/>
    <property type="match status" value="1"/>
</dbReference>
<keyword evidence="2" id="KW-0479">Metal-binding</keyword>
<dbReference type="InterPro" id="IPR029017">
    <property type="entry name" value="Enolase-like_N"/>
</dbReference>
<dbReference type="SUPFAM" id="SSF54826">
    <property type="entry name" value="Enolase N-terminal domain-like"/>
    <property type="match status" value="1"/>
</dbReference>
<name>A0ABV2CSG2_9RHOO</name>
<dbReference type="Gene3D" id="3.30.390.10">
    <property type="entry name" value="Enolase-like, N-terminal domain"/>
    <property type="match status" value="1"/>
</dbReference>
<evidence type="ECO:0000256" key="4">
    <source>
        <dbReference type="ARBA" id="ARBA00023239"/>
    </source>
</evidence>
<dbReference type="CDD" id="cd03323">
    <property type="entry name" value="D-glucarate_dehydratase"/>
    <property type="match status" value="1"/>
</dbReference>
<dbReference type="SFLD" id="SFLDG00055">
    <property type="entry name" value="glucarate_dehydratase"/>
    <property type="match status" value="1"/>
</dbReference>
<evidence type="ECO:0000313" key="6">
    <source>
        <dbReference type="EMBL" id="MET1490858.1"/>
    </source>
</evidence>
<keyword evidence="4" id="KW-0456">Lyase</keyword>
<dbReference type="EMBL" id="JBEWLZ010000007">
    <property type="protein sequence ID" value="MET1490858.1"/>
    <property type="molecule type" value="Genomic_DNA"/>
</dbReference>
<dbReference type="Pfam" id="PF13378">
    <property type="entry name" value="MR_MLE_C"/>
    <property type="match status" value="1"/>
</dbReference>
<evidence type="ECO:0000256" key="1">
    <source>
        <dbReference type="ARBA" id="ARBA00009938"/>
    </source>
</evidence>
<feature type="domain" description="Mandelate racemase/muconate lactonizing enzyme C-terminal" evidence="5">
    <location>
        <begin position="203"/>
        <end position="303"/>
    </location>
</feature>
<dbReference type="RefSeq" id="WP_345925751.1">
    <property type="nucleotide sequence ID" value="NZ_JBDIVF010000002.1"/>
</dbReference>
<dbReference type="SFLD" id="SFLDS00001">
    <property type="entry name" value="Enolase"/>
    <property type="match status" value="1"/>
</dbReference>
<comment type="caution">
    <text evidence="6">The sequence shown here is derived from an EMBL/GenBank/DDBJ whole genome shotgun (WGS) entry which is preliminary data.</text>
</comment>
<dbReference type="SMART" id="SM00922">
    <property type="entry name" value="MR_MLE"/>
    <property type="match status" value="1"/>
</dbReference>
<protein>
    <submittedName>
        <fullName evidence="6">Enolase C-terminal domain-like protein</fullName>
    </submittedName>
</protein>
<evidence type="ECO:0000259" key="5">
    <source>
        <dbReference type="SMART" id="SM00922"/>
    </source>
</evidence>
<dbReference type="Gene3D" id="3.20.20.120">
    <property type="entry name" value="Enolase-like C-terminal domain"/>
    <property type="match status" value="1"/>
</dbReference>
<keyword evidence="7" id="KW-1185">Reference proteome</keyword>
<dbReference type="InterPro" id="IPR013342">
    <property type="entry name" value="Mandelate_racemase_C"/>
</dbReference>
<dbReference type="Proteomes" id="UP001548590">
    <property type="component" value="Unassembled WGS sequence"/>
</dbReference>
<dbReference type="PANTHER" id="PTHR48080">
    <property type="entry name" value="D-GALACTONATE DEHYDRATASE-RELATED"/>
    <property type="match status" value="1"/>
</dbReference>
<dbReference type="PANTHER" id="PTHR48080:SF1">
    <property type="entry name" value="GLUCARATE DEHYDRATASE-RELATED PROTEIN"/>
    <property type="match status" value="1"/>
</dbReference>
<dbReference type="InterPro" id="IPR034598">
    <property type="entry name" value="GlucD-like"/>
</dbReference>
<dbReference type="InterPro" id="IPR034593">
    <property type="entry name" value="DgoD-like"/>
</dbReference>
<organism evidence="6 7">
    <name type="scientific">Uliginosibacterium paludis</name>
    <dbReference type="NCBI Taxonomy" id="1615952"/>
    <lineage>
        <taxon>Bacteria</taxon>
        <taxon>Pseudomonadati</taxon>
        <taxon>Pseudomonadota</taxon>
        <taxon>Betaproteobacteria</taxon>
        <taxon>Rhodocyclales</taxon>
        <taxon>Zoogloeaceae</taxon>
        <taxon>Uliginosibacterium</taxon>
    </lineage>
</organism>
<keyword evidence="3" id="KW-0460">Magnesium</keyword>
<dbReference type="InterPro" id="IPR036849">
    <property type="entry name" value="Enolase-like_C_sf"/>
</dbReference>
<dbReference type="SFLD" id="SFLDF00005">
    <property type="entry name" value="glucarate_dehydratase"/>
    <property type="match status" value="1"/>
</dbReference>
<gene>
    <name evidence="6" type="ORF">ABVT11_13555</name>
</gene>
<reference evidence="6 7" key="1">
    <citation type="submission" date="2024-07" db="EMBL/GenBank/DDBJ databases">
        <title>Uliginosibacterium paludis KCTC:42655.</title>
        <authorList>
            <person name="Kim M.K."/>
        </authorList>
    </citation>
    <scope>NUCLEOTIDE SEQUENCE [LARGE SCALE GENOMIC DNA]</scope>
    <source>
        <strain evidence="6 7">KCTC 42655</strain>
    </source>
</reference>
<dbReference type="InterPro" id="IPR029065">
    <property type="entry name" value="Enolase_C-like"/>
</dbReference>
<proteinExistence type="inferred from homology"/>